<reference evidence="2 3" key="1">
    <citation type="submission" date="2019-01" db="EMBL/GenBank/DDBJ databases">
        <title>Lacibacter sp. strain TTM-7.</title>
        <authorList>
            <person name="Chen W.-M."/>
        </authorList>
    </citation>
    <scope>NUCLEOTIDE SEQUENCE [LARGE SCALE GENOMIC DNA]</scope>
    <source>
        <strain evidence="2 3">TTM-7</strain>
    </source>
</reference>
<feature type="signal peptide" evidence="1">
    <location>
        <begin position="1"/>
        <end position="21"/>
    </location>
</feature>
<evidence type="ECO:0000313" key="2">
    <source>
        <dbReference type="EMBL" id="RXK58896.1"/>
    </source>
</evidence>
<sequence>MLTLTKFTLIAFLFFTLPIHAQQIEPINSTQQSEQTTAISIKEPASRYLKLKKKPPNEIQIPATFSIQIDQDFLFRFPLTKNEDRNYTQGTAFVISHPWLRKSWLFYPFRKIEESSDNFDAYGSSIALGGTAFTPRIIDSSAPIVGDRPFAFLLYVSTSSTLRHQKFNKKGKLRQTYHSFSINYGVFGTNIGYRFQSFAHKNIVKGRPTDPKGWNNQISKGGSPALLFDYNRFQPLLSFPKKNTVSIDDRSVFDLGWNLGASVGYYDRAYTSLYARLGHLRNRNQARWNGGFSSLASGSYEMAAPEKKKTRFKDVFEGFLYGRVNGTLMFRNAMLVGQGFKHSDYTLKPEWTNVGLYEFEWGFVLAFEYFKKGKTGPKTWAFQGRSIYRSPEFNSKLFPERWHYFGSVGLMFPL</sequence>
<evidence type="ECO:0000256" key="1">
    <source>
        <dbReference type="SAM" id="SignalP"/>
    </source>
</evidence>
<proteinExistence type="predicted"/>
<organism evidence="2 3">
    <name type="scientific">Lacibacter luteus</name>
    <dbReference type="NCBI Taxonomy" id="2508719"/>
    <lineage>
        <taxon>Bacteria</taxon>
        <taxon>Pseudomonadati</taxon>
        <taxon>Bacteroidota</taxon>
        <taxon>Chitinophagia</taxon>
        <taxon>Chitinophagales</taxon>
        <taxon>Chitinophagaceae</taxon>
        <taxon>Lacibacter</taxon>
    </lineage>
</organism>
<protein>
    <submittedName>
        <fullName evidence="2">DUF2219 family protein</fullName>
    </submittedName>
</protein>
<keyword evidence="3" id="KW-1185">Reference proteome</keyword>
<comment type="caution">
    <text evidence="2">The sequence shown here is derived from an EMBL/GenBank/DDBJ whole genome shotgun (WGS) entry which is preliminary data.</text>
</comment>
<dbReference type="InterPro" id="IPR037107">
    <property type="entry name" value="Put_OMP_sf"/>
</dbReference>
<accession>A0A4Q1CFT8</accession>
<dbReference type="RefSeq" id="WP_129131952.1">
    <property type="nucleotide sequence ID" value="NZ_SDHW01000005.1"/>
</dbReference>
<dbReference type="OrthoDB" id="622552at2"/>
<feature type="chain" id="PRO_5020606743" evidence="1">
    <location>
        <begin position="22"/>
        <end position="414"/>
    </location>
</feature>
<name>A0A4Q1CFT8_9BACT</name>
<keyword evidence="1" id="KW-0732">Signal</keyword>
<dbReference type="InterPro" id="IPR018707">
    <property type="entry name" value="LpxR"/>
</dbReference>
<dbReference type="Pfam" id="PF09982">
    <property type="entry name" value="LpxR"/>
    <property type="match status" value="1"/>
</dbReference>
<dbReference type="EMBL" id="SDHW01000005">
    <property type="protein sequence ID" value="RXK58896.1"/>
    <property type="molecule type" value="Genomic_DNA"/>
</dbReference>
<dbReference type="AlphaFoldDB" id="A0A4Q1CFT8"/>
<gene>
    <name evidence="2" type="ORF">ESA94_16035</name>
</gene>
<dbReference type="Proteomes" id="UP000290204">
    <property type="component" value="Unassembled WGS sequence"/>
</dbReference>
<evidence type="ECO:0000313" key="3">
    <source>
        <dbReference type="Proteomes" id="UP000290204"/>
    </source>
</evidence>
<dbReference type="Gene3D" id="2.40.128.140">
    <property type="entry name" value="Outer membrane protein"/>
    <property type="match status" value="1"/>
</dbReference>